<evidence type="ECO:0000313" key="3">
    <source>
        <dbReference type="EMBL" id="KAH0542903.1"/>
    </source>
</evidence>
<protein>
    <recommendedName>
        <fullName evidence="5">Transmembrane protein</fullName>
    </recommendedName>
</protein>
<evidence type="ECO:0000313" key="4">
    <source>
        <dbReference type="Proteomes" id="UP000698800"/>
    </source>
</evidence>
<evidence type="ECO:0000256" key="1">
    <source>
        <dbReference type="SAM" id="Phobius"/>
    </source>
</evidence>
<gene>
    <name evidence="3" type="ORF">FGG08_002763</name>
</gene>
<proteinExistence type="predicted"/>
<comment type="caution">
    <text evidence="3">The sequence shown here is derived from an EMBL/GenBank/DDBJ whole genome shotgun (WGS) entry which is preliminary data.</text>
</comment>
<feature type="transmembrane region" description="Helical" evidence="1">
    <location>
        <begin position="181"/>
        <end position="199"/>
    </location>
</feature>
<feature type="transmembrane region" description="Helical" evidence="1">
    <location>
        <begin position="387"/>
        <end position="408"/>
    </location>
</feature>
<evidence type="ECO:0008006" key="5">
    <source>
        <dbReference type="Google" id="ProtNLM"/>
    </source>
</evidence>
<dbReference type="EMBL" id="JAGHQL010000044">
    <property type="protein sequence ID" value="KAH0542903.1"/>
    <property type="molecule type" value="Genomic_DNA"/>
</dbReference>
<feature type="chain" id="PRO_5040118273" description="Transmembrane protein" evidence="2">
    <location>
        <begin position="19"/>
        <end position="426"/>
    </location>
</feature>
<dbReference type="Proteomes" id="UP000698800">
    <property type="component" value="Unassembled WGS sequence"/>
</dbReference>
<organism evidence="3 4">
    <name type="scientific">Glutinoglossum americanum</name>
    <dbReference type="NCBI Taxonomy" id="1670608"/>
    <lineage>
        <taxon>Eukaryota</taxon>
        <taxon>Fungi</taxon>
        <taxon>Dikarya</taxon>
        <taxon>Ascomycota</taxon>
        <taxon>Pezizomycotina</taxon>
        <taxon>Geoglossomycetes</taxon>
        <taxon>Geoglossales</taxon>
        <taxon>Geoglossaceae</taxon>
        <taxon>Glutinoglossum</taxon>
    </lineage>
</organism>
<dbReference type="OrthoDB" id="10622744at2759"/>
<feature type="transmembrane region" description="Helical" evidence="1">
    <location>
        <begin position="301"/>
        <end position="318"/>
    </location>
</feature>
<keyword evidence="1" id="KW-1133">Transmembrane helix</keyword>
<reference evidence="3" key="1">
    <citation type="submission" date="2021-03" db="EMBL/GenBank/DDBJ databases">
        <title>Comparative genomics and phylogenomic investigation of the class Geoglossomycetes provide insights into ecological specialization and systematics.</title>
        <authorList>
            <person name="Melie T."/>
            <person name="Pirro S."/>
            <person name="Miller A.N."/>
            <person name="Quandt A."/>
        </authorList>
    </citation>
    <scope>NUCLEOTIDE SEQUENCE</scope>
    <source>
        <strain evidence="3">GBOQ0MN5Z8</strain>
    </source>
</reference>
<dbReference type="AlphaFoldDB" id="A0A9P8L1C8"/>
<sequence>MRIRQAGLTCLILEAVAAQSNSNELVPQHLPASFFIHCADVRDTTAANASFEAYSRQHPEVNWTNVSGQAGNPFRDEFMKCHNICLLPFGSGNADFLGIGVFITYVIQLIIAMVLCPIYPLALWIKESWNPDRPRTDRYFKRIQIIINTLYSLADWMIPGDPQDASIDYCPKPLKSIFSSFFDTCLIVSTFIGIASLAWSSNNEAQIFQNVFLNLLCELSLGGLVMAYSLIGRYTRQSTVRLFATFPAVALFAGLSGYSVPRRERMIAQSARPFYDTLGVDCLKIAQLQEFQRTVFQRDTLHMFSMITFLTFLAYSYLETGIRLIRGGRRAWKKTWGNILRVVVLVIYLSLYISGVATLHRAVRLRETYRQWYELGGKPWGDNSWGFGQFLAFSVWAKLIWEAFLALIHMVRSRHREREDGMDGEV</sequence>
<keyword evidence="1" id="KW-0472">Membrane</keyword>
<feature type="transmembrane region" description="Helical" evidence="1">
    <location>
        <begin position="96"/>
        <end position="125"/>
    </location>
</feature>
<feature type="transmembrane region" description="Helical" evidence="1">
    <location>
        <begin position="339"/>
        <end position="359"/>
    </location>
</feature>
<keyword evidence="1" id="KW-0812">Transmembrane</keyword>
<keyword evidence="2" id="KW-0732">Signal</keyword>
<accession>A0A9P8L1C8</accession>
<evidence type="ECO:0000256" key="2">
    <source>
        <dbReference type="SAM" id="SignalP"/>
    </source>
</evidence>
<name>A0A9P8L1C8_9PEZI</name>
<feature type="signal peptide" evidence="2">
    <location>
        <begin position="1"/>
        <end position="18"/>
    </location>
</feature>
<keyword evidence="4" id="KW-1185">Reference proteome</keyword>
<feature type="transmembrane region" description="Helical" evidence="1">
    <location>
        <begin position="242"/>
        <end position="260"/>
    </location>
</feature>
<feature type="transmembrane region" description="Helical" evidence="1">
    <location>
        <begin position="211"/>
        <end position="230"/>
    </location>
</feature>